<dbReference type="NCBIfam" id="TIGR02532">
    <property type="entry name" value="IV_pilin_GFxxxE"/>
    <property type="match status" value="1"/>
</dbReference>
<keyword evidence="1" id="KW-0472">Membrane</keyword>
<name>A0ABY7VXT3_9BACT</name>
<dbReference type="InterPro" id="IPR012902">
    <property type="entry name" value="N_methyl_site"/>
</dbReference>
<dbReference type="EMBL" id="CP117812">
    <property type="protein sequence ID" value="WDE97677.1"/>
    <property type="molecule type" value="Genomic_DNA"/>
</dbReference>
<keyword evidence="1" id="KW-1133">Transmembrane helix</keyword>
<sequence length="130" mass="14673">MLNKSFTLIEVIIATVILSMASLIAVQILSRSAQLSFEAESTWGTSHLLSLGAEYHLLWGAEAEFPQELLPQGIAIECHTTEYVDDSMLEEDSLELNSTWQAMNIHVELWRDGELIDELVITKLLREQDL</sequence>
<dbReference type="RefSeq" id="WP_274152212.1">
    <property type="nucleotide sequence ID" value="NZ_CP117812.1"/>
</dbReference>
<proteinExistence type="predicted"/>
<reference evidence="2 3" key="1">
    <citation type="submission" date="2023-02" db="EMBL/GenBank/DDBJ databases">
        <title>Genome sequence of Lentisphaera profundi SAORIC-696.</title>
        <authorList>
            <person name="Kim e."/>
            <person name="Cho J.-C."/>
            <person name="Choi A."/>
            <person name="Kang I."/>
        </authorList>
    </citation>
    <scope>NUCLEOTIDE SEQUENCE [LARGE SCALE GENOMIC DNA]</scope>
    <source>
        <strain evidence="2 3">SAORIC-696</strain>
    </source>
</reference>
<dbReference type="Pfam" id="PF07963">
    <property type="entry name" value="N_methyl"/>
    <property type="match status" value="1"/>
</dbReference>
<accession>A0ABY7VXT3</accession>
<keyword evidence="1" id="KW-0812">Transmembrane</keyword>
<organism evidence="2 3">
    <name type="scientific">Lentisphaera profundi</name>
    <dbReference type="NCBI Taxonomy" id="1658616"/>
    <lineage>
        <taxon>Bacteria</taxon>
        <taxon>Pseudomonadati</taxon>
        <taxon>Lentisphaerota</taxon>
        <taxon>Lentisphaeria</taxon>
        <taxon>Lentisphaerales</taxon>
        <taxon>Lentisphaeraceae</taxon>
        <taxon>Lentisphaera</taxon>
    </lineage>
</organism>
<dbReference type="Proteomes" id="UP001214250">
    <property type="component" value="Chromosome 2"/>
</dbReference>
<protein>
    <submittedName>
        <fullName evidence="2">Prepilin-type N-terminal cleavage/methylation domain-containing protein</fullName>
    </submittedName>
</protein>
<keyword evidence="3" id="KW-1185">Reference proteome</keyword>
<gene>
    <name evidence="2" type="ORF">PQO03_17775</name>
</gene>
<evidence type="ECO:0000313" key="2">
    <source>
        <dbReference type="EMBL" id="WDE97677.1"/>
    </source>
</evidence>
<evidence type="ECO:0000313" key="3">
    <source>
        <dbReference type="Proteomes" id="UP001214250"/>
    </source>
</evidence>
<feature type="transmembrane region" description="Helical" evidence="1">
    <location>
        <begin position="6"/>
        <end position="26"/>
    </location>
</feature>
<evidence type="ECO:0000256" key="1">
    <source>
        <dbReference type="SAM" id="Phobius"/>
    </source>
</evidence>